<dbReference type="InterPro" id="IPR029058">
    <property type="entry name" value="AB_hydrolase_fold"/>
</dbReference>
<gene>
    <name evidence="2" type="ORF">SAMN02745180_01518</name>
</gene>
<dbReference type="RefSeq" id="WP_072744187.1">
    <property type="nucleotide sequence ID" value="NZ_FQXR01000006.1"/>
</dbReference>
<dbReference type="SUPFAM" id="SSF53474">
    <property type="entry name" value="alpha/beta-Hydrolases"/>
    <property type="match status" value="1"/>
</dbReference>
<dbReference type="InterPro" id="IPR022742">
    <property type="entry name" value="Hydrolase_4"/>
</dbReference>
<sequence>MKTKEFTFKSEGELDVYCKKWEPDDGPIVAAVQLSHGMAEHIQRYDDFAKVLVEKGFVVYGNDHRGHGKTAGSLEKVGYFADENGWDKVVNDMHTLTNIIKEEYENIPVFLLGHSMGSFLSRSYIERFGEEIDGAILSGTGGNPGIAGSIGLKIAKKEIKEKGRKARSEKLNDLSFGNFNKGFKPNRTEFDWLTRDPQIVDEYIRDQYCGEVFTAGFFYDMLTGIKEMYKKENLDKIPKNLPIFFISGEKDPVGGNTKGVFQAIEAYKKAGIKDISYKFYQNARHEVLNEINKEEVYEDIIAWTQKHMERAKEEA</sequence>
<proteinExistence type="predicted"/>
<evidence type="ECO:0000313" key="3">
    <source>
        <dbReference type="Proteomes" id="UP000184389"/>
    </source>
</evidence>
<feature type="domain" description="Serine aminopeptidase S33" evidence="1">
    <location>
        <begin position="29"/>
        <end position="291"/>
    </location>
</feature>
<evidence type="ECO:0000313" key="2">
    <source>
        <dbReference type="EMBL" id="SHH95372.1"/>
    </source>
</evidence>
<dbReference type="PANTHER" id="PTHR11614">
    <property type="entry name" value="PHOSPHOLIPASE-RELATED"/>
    <property type="match status" value="1"/>
</dbReference>
<dbReference type="InterPro" id="IPR051044">
    <property type="entry name" value="MAG_DAG_Lipase"/>
</dbReference>
<dbReference type="Proteomes" id="UP000184389">
    <property type="component" value="Unassembled WGS sequence"/>
</dbReference>
<dbReference type="Gene3D" id="3.40.50.1820">
    <property type="entry name" value="alpha/beta hydrolase"/>
    <property type="match status" value="1"/>
</dbReference>
<protein>
    <submittedName>
        <fullName evidence="2">Lysophospholipase, alpha-beta hydrolase superfamily</fullName>
    </submittedName>
</protein>
<dbReference type="AlphaFoldDB" id="A0A1M5X6U9"/>
<accession>A0A1M5X6U9</accession>
<evidence type="ECO:0000259" key="1">
    <source>
        <dbReference type="Pfam" id="PF12146"/>
    </source>
</evidence>
<keyword evidence="3" id="KW-1185">Reference proteome</keyword>
<keyword evidence="2" id="KW-0378">Hydrolase</keyword>
<dbReference type="STRING" id="1123281.SAMN02745180_01518"/>
<dbReference type="Pfam" id="PF12146">
    <property type="entry name" value="Hydrolase_4"/>
    <property type="match status" value="1"/>
</dbReference>
<dbReference type="GO" id="GO:0016787">
    <property type="term" value="F:hydrolase activity"/>
    <property type="evidence" value="ECO:0007669"/>
    <property type="project" value="UniProtKB-KW"/>
</dbReference>
<name>A0A1M5X6U9_9FIRM</name>
<dbReference type="EMBL" id="FQXR01000006">
    <property type="protein sequence ID" value="SHH95372.1"/>
    <property type="molecule type" value="Genomic_DNA"/>
</dbReference>
<dbReference type="OrthoDB" id="9806902at2"/>
<reference evidence="2 3" key="1">
    <citation type="submission" date="2016-11" db="EMBL/GenBank/DDBJ databases">
        <authorList>
            <person name="Jaros S."/>
            <person name="Januszkiewicz K."/>
            <person name="Wedrychowicz H."/>
        </authorList>
    </citation>
    <scope>NUCLEOTIDE SEQUENCE [LARGE SCALE GENOMIC DNA]</scope>
    <source>
        <strain evidence="2 3">DSM 13106</strain>
    </source>
</reference>
<organism evidence="2 3">
    <name type="scientific">Sporanaerobacter acetigenes DSM 13106</name>
    <dbReference type="NCBI Taxonomy" id="1123281"/>
    <lineage>
        <taxon>Bacteria</taxon>
        <taxon>Bacillati</taxon>
        <taxon>Bacillota</taxon>
        <taxon>Tissierellia</taxon>
        <taxon>Tissierellales</taxon>
        <taxon>Sporanaerobacteraceae</taxon>
        <taxon>Sporanaerobacter</taxon>
    </lineage>
</organism>